<protein>
    <submittedName>
        <fullName evidence="2">Uncharacterized protein</fullName>
    </submittedName>
</protein>
<feature type="compositionally biased region" description="Basic and acidic residues" evidence="1">
    <location>
        <begin position="174"/>
        <end position="202"/>
    </location>
</feature>
<evidence type="ECO:0000256" key="1">
    <source>
        <dbReference type="SAM" id="MobiDB-lite"/>
    </source>
</evidence>
<feature type="region of interest" description="Disordered" evidence="1">
    <location>
        <begin position="94"/>
        <end position="130"/>
    </location>
</feature>
<evidence type="ECO:0000313" key="2">
    <source>
        <dbReference type="EMBL" id="KAF5377734.1"/>
    </source>
</evidence>
<keyword evidence="3" id="KW-1185">Reference proteome</keyword>
<feature type="compositionally biased region" description="Basic and acidic residues" evidence="1">
    <location>
        <begin position="22"/>
        <end position="35"/>
    </location>
</feature>
<organism evidence="2 3">
    <name type="scientific">Collybiopsis confluens</name>
    <dbReference type="NCBI Taxonomy" id="2823264"/>
    <lineage>
        <taxon>Eukaryota</taxon>
        <taxon>Fungi</taxon>
        <taxon>Dikarya</taxon>
        <taxon>Basidiomycota</taxon>
        <taxon>Agaricomycotina</taxon>
        <taxon>Agaricomycetes</taxon>
        <taxon>Agaricomycetidae</taxon>
        <taxon>Agaricales</taxon>
        <taxon>Marasmiineae</taxon>
        <taxon>Omphalotaceae</taxon>
        <taxon>Collybiopsis</taxon>
    </lineage>
</organism>
<dbReference type="OrthoDB" id="2960550at2759"/>
<evidence type="ECO:0000313" key="3">
    <source>
        <dbReference type="Proteomes" id="UP000518752"/>
    </source>
</evidence>
<feature type="compositionally biased region" description="Basic and acidic residues" evidence="1">
    <location>
        <begin position="217"/>
        <end position="232"/>
    </location>
</feature>
<dbReference type="EMBL" id="JAACJN010000082">
    <property type="protein sequence ID" value="KAF5377734.1"/>
    <property type="molecule type" value="Genomic_DNA"/>
</dbReference>
<proteinExistence type="predicted"/>
<accession>A0A8H5H6N3</accession>
<feature type="region of interest" description="Disordered" evidence="1">
    <location>
        <begin position="1"/>
        <end position="35"/>
    </location>
</feature>
<dbReference type="Proteomes" id="UP000518752">
    <property type="component" value="Unassembled WGS sequence"/>
</dbReference>
<reference evidence="2 3" key="1">
    <citation type="journal article" date="2020" name="ISME J.">
        <title>Uncovering the hidden diversity of litter-decomposition mechanisms in mushroom-forming fungi.</title>
        <authorList>
            <person name="Floudas D."/>
            <person name="Bentzer J."/>
            <person name="Ahren D."/>
            <person name="Johansson T."/>
            <person name="Persson P."/>
            <person name="Tunlid A."/>
        </authorList>
    </citation>
    <scope>NUCLEOTIDE SEQUENCE [LARGE SCALE GENOMIC DNA]</scope>
    <source>
        <strain evidence="2 3">CBS 406.79</strain>
    </source>
</reference>
<feature type="region of interest" description="Disordered" evidence="1">
    <location>
        <begin position="156"/>
        <end position="234"/>
    </location>
</feature>
<comment type="caution">
    <text evidence="2">The sequence shown here is derived from an EMBL/GenBank/DDBJ whole genome shotgun (WGS) entry which is preliminary data.</text>
</comment>
<gene>
    <name evidence="2" type="ORF">D9757_009368</name>
</gene>
<sequence>MSTPQRKFARRSEYDPQNDYLPSRHELPPLTGFHRERAVRTTTVLSQREETPHRVQEFRRVQSISVRPKKREFPEDDSYSQKYTIEVTAEERELILRRRHSHRNEGRSNPGKRPRTAHSPGPRLRTEMSGPNVFGFARNFHMEGASASAVGGNQTIAIRNSRRPPSPDIPVIRSDNRNREDIWRDRDRDADSRRPEASEARHPSSRNMLSFRGRRHSVNEYKKRSYTDKKPETLVSGPSVAAFTSGFSITDSKVHPGAFSAVTGDQNITIEE</sequence>
<name>A0A8H5H6N3_9AGAR</name>
<dbReference type="AlphaFoldDB" id="A0A8H5H6N3"/>